<feature type="binding site" evidence="7">
    <location>
        <position position="126"/>
    </location>
    <ligand>
        <name>Zn(2+)</name>
        <dbReference type="ChEBI" id="CHEBI:29105"/>
    </ligand>
</feature>
<dbReference type="CDD" id="cd07153">
    <property type="entry name" value="Fur_like"/>
    <property type="match status" value="1"/>
</dbReference>
<dbReference type="InterPro" id="IPR036390">
    <property type="entry name" value="WH_DNA-bd_sf"/>
</dbReference>
<keyword evidence="2" id="KW-0678">Repressor</keyword>
<keyword evidence="5" id="KW-0238">DNA-binding</keyword>
<evidence type="ECO:0000256" key="5">
    <source>
        <dbReference type="ARBA" id="ARBA00023125"/>
    </source>
</evidence>
<dbReference type="SUPFAM" id="SSF46785">
    <property type="entry name" value="Winged helix' DNA-binding domain"/>
    <property type="match status" value="1"/>
</dbReference>
<dbReference type="InterPro" id="IPR036388">
    <property type="entry name" value="WH-like_DNA-bd_sf"/>
</dbReference>
<comment type="similarity">
    <text evidence="1">Belongs to the Fur family.</text>
</comment>
<keyword evidence="7" id="KW-0479">Metal-binding</keyword>
<dbReference type="GO" id="GO:0000976">
    <property type="term" value="F:transcription cis-regulatory region binding"/>
    <property type="evidence" value="ECO:0007669"/>
    <property type="project" value="TreeGrafter"/>
</dbReference>
<proteinExistence type="inferred from homology"/>
<evidence type="ECO:0000256" key="1">
    <source>
        <dbReference type="ARBA" id="ARBA00007957"/>
    </source>
</evidence>
<evidence type="ECO:0000256" key="3">
    <source>
        <dbReference type="ARBA" id="ARBA00022833"/>
    </source>
</evidence>
<dbReference type="Gene3D" id="3.30.1490.190">
    <property type="match status" value="1"/>
</dbReference>
<dbReference type="EMBL" id="DVJM01000017">
    <property type="protein sequence ID" value="HIS77911.1"/>
    <property type="molecule type" value="Genomic_DNA"/>
</dbReference>
<dbReference type="Gene3D" id="1.10.10.10">
    <property type="entry name" value="Winged helix-like DNA-binding domain superfamily/Winged helix DNA-binding domain"/>
    <property type="match status" value="1"/>
</dbReference>
<protein>
    <submittedName>
        <fullName evidence="8">Transcriptional repressor</fullName>
    </submittedName>
</protein>
<feature type="binding site" evidence="7">
    <location>
        <position position="123"/>
    </location>
    <ligand>
        <name>Zn(2+)</name>
        <dbReference type="ChEBI" id="CHEBI:29105"/>
    </ligand>
</feature>
<evidence type="ECO:0000313" key="8">
    <source>
        <dbReference type="EMBL" id="HIS77911.1"/>
    </source>
</evidence>
<dbReference type="Proteomes" id="UP000824141">
    <property type="component" value="Unassembled WGS sequence"/>
</dbReference>
<organism evidence="8 9">
    <name type="scientific">Candidatus Caccousia stercoris</name>
    <dbReference type="NCBI Taxonomy" id="2840723"/>
    <lineage>
        <taxon>Bacteria</taxon>
        <taxon>Bacillati</taxon>
        <taxon>Bacillota</taxon>
        <taxon>Clostridia</taxon>
        <taxon>Eubacteriales</taxon>
        <taxon>Oscillospiraceae</taxon>
        <taxon>Oscillospiraceae incertae sedis</taxon>
        <taxon>Candidatus Caccousia</taxon>
    </lineage>
</organism>
<keyword evidence="6" id="KW-0804">Transcription</keyword>
<gene>
    <name evidence="8" type="ORF">IAD03_00930</name>
</gene>
<dbReference type="GO" id="GO:0003700">
    <property type="term" value="F:DNA-binding transcription factor activity"/>
    <property type="evidence" value="ECO:0007669"/>
    <property type="project" value="InterPro"/>
</dbReference>
<dbReference type="InterPro" id="IPR043135">
    <property type="entry name" value="Fur_C"/>
</dbReference>
<keyword evidence="3 7" id="KW-0862">Zinc</keyword>
<feature type="binding site" evidence="7">
    <location>
        <position position="86"/>
    </location>
    <ligand>
        <name>Zn(2+)</name>
        <dbReference type="ChEBI" id="CHEBI:29105"/>
    </ligand>
</feature>
<reference evidence="8" key="1">
    <citation type="submission" date="2020-10" db="EMBL/GenBank/DDBJ databases">
        <authorList>
            <person name="Gilroy R."/>
        </authorList>
    </citation>
    <scope>NUCLEOTIDE SEQUENCE</scope>
    <source>
        <strain evidence="8">6086</strain>
    </source>
</reference>
<dbReference type="AlphaFoldDB" id="A0A9D1FQ28"/>
<dbReference type="Pfam" id="PF01475">
    <property type="entry name" value="FUR"/>
    <property type="match status" value="1"/>
</dbReference>
<name>A0A9D1FQ28_9FIRM</name>
<keyword evidence="4" id="KW-0805">Transcription regulation</keyword>
<dbReference type="InterPro" id="IPR002481">
    <property type="entry name" value="FUR"/>
</dbReference>
<dbReference type="PANTHER" id="PTHR33202">
    <property type="entry name" value="ZINC UPTAKE REGULATION PROTEIN"/>
    <property type="match status" value="1"/>
</dbReference>
<sequence length="133" mass="14897">MERRQNYSRKREAILKIVQGTKVHPSAEWVYHELKPSYPDLSLGTVYRNLSQFKNDGVIVSVGTVNGQERFDGATYPHSHFVCDKCGCVLDVEDSSCGNACAEISERYGVTAERCDVVFRGTCAACEKKERKA</sequence>
<comment type="caution">
    <text evidence="8">The sequence shown here is derived from an EMBL/GenBank/DDBJ whole genome shotgun (WGS) entry which is preliminary data.</text>
</comment>
<evidence type="ECO:0000313" key="9">
    <source>
        <dbReference type="Proteomes" id="UP000824141"/>
    </source>
</evidence>
<evidence type="ECO:0000256" key="2">
    <source>
        <dbReference type="ARBA" id="ARBA00022491"/>
    </source>
</evidence>
<comment type="cofactor">
    <cofactor evidence="7">
        <name>Zn(2+)</name>
        <dbReference type="ChEBI" id="CHEBI:29105"/>
    </cofactor>
    <text evidence="7">Binds 1 zinc ion per subunit.</text>
</comment>
<reference evidence="8" key="2">
    <citation type="journal article" date="2021" name="PeerJ">
        <title>Extensive microbial diversity within the chicken gut microbiome revealed by metagenomics and culture.</title>
        <authorList>
            <person name="Gilroy R."/>
            <person name="Ravi A."/>
            <person name="Getino M."/>
            <person name="Pursley I."/>
            <person name="Horton D.L."/>
            <person name="Alikhan N.F."/>
            <person name="Baker D."/>
            <person name="Gharbi K."/>
            <person name="Hall N."/>
            <person name="Watson M."/>
            <person name="Adriaenssens E.M."/>
            <person name="Foster-Nyarko E."/>
            <person name="Jarju S."/>
            <person name="Secka A."/>
            <person name="Antonio M."/>
            <person name="Oren A."/>
            <person name="Chaudhuri R.R."/>
            <person name="La Ragione R."/>
            <person name="Hildebrand F."/>
            <person name="Pallen M.J."/>
        </authorList>
    </citation>
    <scope>NUCLEOTIDE SEQUENCE</scope>
    <source>
        <strain evidence="8">6086</strain>
    </source>
</reference>
<accession>A0A9D1FQ28</accession>
<dbReference type="GO" id="GO:0008270">
    <property type="term" value="F:zinc ion binding"/>
    <property type="evidence" value="ECO:0007669"/>
    <property type="project" value="TreeGrafter"/>
</dbReference>
<feature type="binding site" evidence="7">
    <location>
        <position position="83"/>
    </location>
    <ligand>
        <name>Zn(2+)</name>
        <dbReference type="ChEBI" id="CHEBI:29105"/>
    </ligand>
</feature>
<dbReference type="GO" id="GO:0045892">
    <property type="term" value="P:negative regulation of DNA-templated transcription"/>
    <property type="evidence" value="ECO:0007669"/>
    <property type="project" value="TreeGrafter"/>
</dbReference>
<dbReference type="GO" id="GO:1900376">
    <property type="term" value="P:regulation of secondary metabolite biosynthetic process"/>
    <property type="evidence" value="ECO:0007669"/>
    <property type="project" value="TreeGrafter"/>
</dbReference>
<dbReference type="PANTHER" id="PTHR33202:SF7">
    <property type="entry name" value="FERRIC UPTAKE REGULATION PROTEIN"/>
    <property type="match status" value="1"/>
</dbReference>
<evidence type="ECO:0000256" key="6">
    <source>
        <dbReference type="ARBA" id="ARBA00023163"/>
    </source>
</evidence>
<evidence type="ECO:0000256" key="4">
    <source>
        <dbReference type="ARBA" id="ARBA00023015"/>
    </source>
</evidence>
<evidence type="ECO:0000256" key="7">
    <source>
        <dbReference type="PIRSR" id="PIRSR602481-1"/>
    </source>
</evidence>